<reference evidence="1 2" key="1">
    <citation type="submission" date="2018-08" db="EMBL/GenBank/DDBJ databases">
        <title>Proposal of Muricauda 72 sp.nov. and Muricauda NH166 sp.nov., isolated from seawater.</title>
        <authorList>
            <person name="Cheng H."/>
            <person name="Wu Y.-H."/>
            <person name="Guo L.-L."/>
            <person name="Xu X.-W."/>
        </authorList>
    </citation>
    <scope>NUCLEOTIDE SEQUENCE [LARGE SCALE GENOMIC DNA]</scope>
    <source>
        <strain evidence="1 2">NH166</strain>
    </source>
</reference>
<dbReference type="AlphaFoldDB" id="A0A418N4E4"/>
<evidence type="ECO:0000313" key="2">
    <source>
        <dbReference type="Proteomes" id="UP000284189"/>
    </source>
</evidence>
<accession>A0A418N4E4</accession>
<comment type="caution">
    <text evidence="1">The sequence shown here is derived from an EMBL/GenBank/DDBJ whole genome shotgun (WGS) entry which is preliminary data.</text>
</comment>
<protein>
    <submittedName>
        <fullName evidence="1">Uncharacterized protein</fullName>
    </submittedName>
</protein>
<dbReference type="EMBL" id="QXFJ01000030">
    <property type="protein sequence ID" value="RIV68760.1"/>
    <property type="molecule type" value="Genomic_DNA"/>
</dbReference>
<organism evidence="1 2">
    <name type="scientific">Flagellimonas aequoris</name>
    <dbReference type="NCBI Taxonomy" id="2306997"/>
    <lineage>
        <taxon>Bacteria</taxon>
        <taxon>Pseudomonadati</taxon>
        <taxon>Bacteroidota</taxon>
        <taxon>Flavobacteriia</taxon>
        <taxon>Flavobacteriales</taxon>
        <taxon>Flavobacteriaceae</taxon>
        <taxon>Flagellimonas</taxon>
    </lineage>
</organism>
<gene>
    <name evidence="1" type="ORF">D2U88_16385</name>
</gene>
<sequence length="114" mass="13498">MMGTEKIRIMNLAKRIPLTDVQKIEIDNEAHKRVNFFLKHPEVQVLIKDHTDDQIIETIGCTKEYLLTWREWAEPIYSFSGEKPEIVGWLIPDFKKIVTDLRLEKRTLIFNQST</sequence>
<evidence type="ECO:0000313" key="1">
    <source>
        <dbReference type="EMBL" id="RIV68760.1"/>
    </source>
</evidence>
<dbReference type="Proteomes" id="UP000284189">
    <property type="component" value="Unassembled WGS sequence"/>
</dbReference>
<name>A0A418N4E4_9FLAO</name>
<proteinExistence type="predicted"/>